<evidence type="ECO:0000259" key="2">
    <source>
        <dbReference type="Pfam" id="PF01370"/>
    </source>
</evidence>
<dbReference type="Gene3D" id="3.40.50.720">
    <property type="entry name" value="NAD(P)-binding Rossmann-like Domain"/>
    <property type="match status" value="1"/>
</dbReference>
<organism evidence="3 4">
    <name type="scientific">candidate division TA06 bacterium 34_109</name>
    <dbReference type="NCBI Taxonomy" id="1635277"/>
    <lineage>
        <taxon>Bacteria</taxon>
        <taxon>Bacteria division TA06</taxon>
    </lineage>
</organism>
<keyword evidence="1" id="KW-0520">NAD</keyword>
<name>A0A117M6V1_UNCT6</name>
<feature type="domain" description="NAD-dependent epimerase/dehydratase" evidence="2">
    <location>
        <begin position="4"/>
        <end position="248"/>
    </location>
</feature>
<gene>
    <name evidence="3" type="ORF">XE03_0513</name>
</gene>
<dbReference type="AlphaFoldDB" id="A0A117M6V1"/>
<evidence type="ECO:0000313" key="3">
    <source>
        <dbReference type="EMBL" id="KUK87622.1"/>
    </source>
</evidence>
<reference evidence="4" key="1">
    <citation type="journal article" date="2015" name="MBio">
        <title>Genome-Resolved Metagenomic Analysis Reveals Roles for Candidate Phyla and Other Microbial Community Members in Biogeochemical Transformations in Oil Reservoirs.</title>
        <authorList>
            <person name="Hu P."/>
            <person name="Tom L."/>
            <person name="Singh A."/>
            <person name="Thomas B.C."/>
            <person name="Baker B.J."/>
            <person name="Piceno Y.M."/>
            <person name="Andersen G.L."/>
            <person name="Banfield J.F."/>
        </authorList>
    </citation>
    <scope>NUCLEOTIDE SEQUENCE [LARGE SCALE GENOMIC DNA]</scope>
</reference>
<dbReference type="PRINTS" id="PR01713">
    <property type="entry name" value="NUCEPIMERASE"/>
</dbReference>
<dbReference type="SUPFAM" id="SSF51735">
    <property type="entry name" value="NAD(P)-binding Rossmann-fold domains"/>
    <property type="match status" value="1"/>
</dbReference>
<protein>
    <submittedName>
        <fullName evidence="3">Nucleoside-diphosphate-sugar epimerase</fullName>
    </submittedName>
</protein>
<evidence type="ECO:0000256" key="1">
    <source>
        <dbReference type="ARBA" id="ARBA00023027"/>
    </source>
</evidence>
<sequence length="320" mass="38202">MKNILITGGAGFIGSSLYKKLDQNRYNIFIIDNFSNNYDAKQKLHNLALKRKIQKNKNYKNIFNIDIKDRKNLENFFKEYKIDLIIHLAALPGVHFSNERMRDYFENNVKGSFNVFEMAKKYRIEKIIFSSSSSIYGNNRVPFKENFTPSPISFYGFTKVEGENIAKFFSENFGMDFLILRLFTFYGPSQRPDLMLHKFFLNHYNGKRSVVFPNTERDFTYIDDGVEMIKRSIEYVENLKGLDILNIGCSKPVKIEEVLRIIKKLIPDFKYVEEERKSFDMKRTFADMKKSKRILEYEPKTDIEEGIRKFYLWFKEYYRF</sequence>
<accession>A0A117M6V1</accession>
<evidence type="ECO:0000313" key="4">
    <source>
        <dbReference type="Proteomes" id="UP000053467"/>
    </source>
</evidence>
<dbReference type="InterPro" id="IPR001509">
    <property type="entry name" value="Epimerase_deHydtase"/>
</dbReference>
<dbReference type="EMBL" id="LGGX01000003">
    <property type="protein sequence ID" value="KUK87622.1"/>
    <property type="molecule type" value="Genomic_DNA"/>
</dbReference>
<dbReference type="Gene3D" id="3.90.25.10">
    <property type="entry name" value="UDP-galactose 4-epimerase, domain 1"/>
    <property type="match status" value="1"/>
</dbReference>
<dbReference type="Pfam" id="PF01370">
    <property type="entry name" value="Epimerase"/>
    <property type="match status" value="1"/>
</dbReference>
<dbReference type="PANTHER" id="PTHR43574">
    <property type="entry name" value="EPIMERASE-RELATED"/>
    <property type="match status" value="1"/>
</dbReference>
<comment type="caution">
    <text evidence="3">The sequence shown here is derived from an EMBL/GenBank/DDBJ whole genome shotgun (WGS) entry which is preliminary data.</text>
</comment>
<dbReference type="InterPro" id="IPR036291">
    <property type="entry name" value="NAD(P)-bd_dom_sf"/>
</dbReference>
<dbReference type="Proteomes" id="UP000053467">
    <property type="component" value="Unassembled WGS sequence"/>
</dbReference>
<proteinExistence type="predicted"/>